<gene>
    <name evidence="9" type="ORF">CTAYLR_000216</name>
</gene>
<comment type="similarity">
    <text evidence="2 6">Belongs to the CDC50/LEM3 family.</text>
</comment>
<proteinExistence type="inferred from homology"/>
<accession>A0AAD7XJ34</accession>
<dbReference type="PIRSF" id="PIRSF015840">
    <property type="entry name" value="DUF284_TM_euk"/>
    <property type="match status" value="1"/>
</dbReference>
<evidence type="ECO:0000256" key="7">
    <source>
        <dbReference type="SAM" id="MobiDB-lite"/>
    </source>
</evidence>
<dbReference type="Proteomes" id="UP001230188">
    <property type="component" value="Unassembled WGS sequence"/>
</dbReference>
<comment type="subcellular location">
    <subcellularLocation>
        <location evidence="1">Membrane</location>
        <topology evidence="1">Multi-pass membrane protein</topology>
    </subcellularLocation>
</comment>
<evidence type="ECO:0000313" key="9">
    <source>
        <dbReference type="EMBL" id="KAJ8603802.1"/>
    </source>
</evidence>
<organism evidence="9 10">
    <name type="scientific">Chrysophaeum taylorii</name>
    <dbReference type="NCBI Taxonomy" id="2483200"/>
    <lineage>
        <taxon>Eukaryota</taxon>
        <taxon>Sar</taxon>
        <taxon>Stramenopiles</taxon>
        <taxon>Ochrophyta</taxon>
        <taxon>Pelagophyceae</taxon>
        <taxon>Pelagomonadales</taxon>
        <taxon>Pelagomonadaceae</taxon>
        <taxon>Chrysophaeum</taxon>
    </lineage>
</organism>
<name>A0AAD7XJ34_9STRA</name>
<dbReference type="GO" id="GO:0005783">
    <property type="term" value="C:endoplasmic reticulum"/>
    <property type="evidence" value="ECO:0007669"/>
    <property type="project" value="TreeGrafter"/>
</dbReference>
<dbReference type="AlphaFoldDB" id="A0AAD7XJ34"/>
<keyword evidence="4 8" id="KW-1133">Transmembrane helix</keyword>
<feature type="compositionally biased region" description="Basic and acidic residues" evidence="7">
    <location>
        <begin position="17"/>
        <end position="28"/>
    </location>
</feature>
<keyword evidence="5 6" id="KW-0472">Membrane</keyword>
<evidence type="ECO:0000256" key="4">
    <source>
        <dbReference type="ARBA" id="ARBA00022989"/>
    </source>
</evidence>
<feature type="compositionally biased region" description="Basic residues" evidence="7">
    <location>
        <begin position="1"/>
        <end position="11"/>
    </location>
</feature>
<reference evidence="9" key="1">
    <citation type="submission" date="2023-01" db="EMBL/GenBank/DDBJ databases">
        <title>Metagenome sequencing of chrysophaentin producing Chrysophaeum taylorii.</title>
        <authorList>
            <person name="Davison J."/>
            <person name="Bewley C."/>
        </authorList>
    </citation>
    <scope>NUCLEOTIDE SEQUENCE</scope>
    <source>
        <strain evidence="9">NIES-1699</strain>
    </source>
</reference>
<dbReference type="PANTHER" id="PTHR10926">
    <property type="entry name" value="CELL CYCLE CONTROL PROTEIN 50"/>
    <property type="match status" value="1"/>
</dbReference>
<feature type="transmembrane region" description="Helical" evidence="8">
    <location>
        <begin position="367"/>
        <end position="391"/>
    </location>
</feature>
<evidence type="ECO:0000256" key="6">
    <source>
        <dbReference type="PIRNR" id="PIRNR015840"/>
    </source>
</evidence>
<evidence type="ECO:0000256" key="8">
    <source>
        <dbReference type="SAM" id="Phobius"/>
    </source>
</evidence>
<dbReference type="GO" id="GO:0005886">
    <property type="term" value="C:plasma membrane"/>
    <property type="evidence" value="ECO:0007669"/>
    <property type="project" value="TreeGrafter"/>
</dbReference>
<dbReference type="InterPro" id="IPR005045">
    <property type="entry name" value="CDC50/LEM3_fam"/>
</dbReference>
<keyword evidence="10" id="KW-1185">Reference proteome</keyword>
<dbReference type="PANTHER" id="PTHR10926:SF0">
    <property type="entry name" value="CDC50, ISOFORM A"/>
    <property type="match status" value="1"/>
</dbReference>
<keyword evidence="3 8" id="KW-0812">Transmembrane</keyword>
<evidence type="ECO:0000313" key="10">
    <source>
        <dbReference type="Proteomes" id="UP001230188"/>
    </source>
</evidence>
<dbReference type="Pfam" id="PF03381">
    <property type="entry name" value="CDC50"/>
    <property type="match status" value="1"/>
</dbReference>
<evidence type="ECO:0000256" key="3">
    <source>
        <dbReference type="ARBA" id="ARBA00022692"/>
    </source>
</evidence>
<dbReference type="EMBL" id="JAQMWT010000344">
    <property type="protein sequence ID" value="KAJ8603802.1"/>
    <property type="molecule type" value="Genomic_DNA"/>
</dbReference>
<feature type="region of interest" description="Disordered" evidence="7">
    <location>
        <begin position="1"/>
        <end position="30"/>
    </location>
</feature>
<evidence type="ECO:0000256" key="1">
    <source>
        <dbReference type="ARBA" id="ARBA00004141"/>
    </source>
</evidence>
<dbReference type="GO" id="GO:0005794">
    <property type="term" value="C:Golgi apparatus"/>
    <property type="evidence" value="ECO:0007669"/>
    <property type="project" value="TreeGrafter"/>
</dbReference>
<protein>
    <submittedName>
        <fullName evidence="9">Uncharacterized protein</fullName>
    </submittedName>
</protein>
<comment type="caution">
    <text evidence="9">The sequence shown here is derived from an EMBL/GenBank/DDBJ whole genome shotgun (WGS) entry which is preliminary data.</text>
</comment>
<evidence type="ECO:0000256" key="5">
    <source>
        <dbReference type="ARBA" id="ARBA00023136"/>
    </source>
</evidence>
<sequence length="411" mass="46910">MVVLLSRRRRGQVSEGPSKKPEDTDAKQQRLKAWTPVGGPKEYISTFLVTGAIFVGVGLMFSQRDAVVYREQYDGAGTPSERSGCRIQTADAGAVCNVTVEIKKKMREPVHVFYEVDNFFQNHRAYVQSMEWNQLHNREHLESKELKDDGCEKLYENSSRVLNPCGLVPNTLFNDVIELSEPGRLRLKEKKIAWRTDVKDVLKQPEGFEWSRYATEEADDDACFGNRSYLSNVKCAASTCAAYGLSKFGDECYGYVCRGSYYDERKCDSGERVVFHYDRVDKYQYLYHTFPQVISPLVGVNSEHFAVWLRTAALPRFRKLYGRVASTLDDGTRLVFRIENNWDVHAFDGKKFLVVATASGFENEVLAIAYIAVGSICLALGFFFFAVQYLFPRELGDLKYIPWLNHDVTPQ</sequence>
<evidence type="ECO:0000256" key="2">
    <source>
        <dbReference type="ARBA" id="ARBA00009457"/>
    </source>
</evidence>